<dbReference type="AlphaFoldDB" id="G4T3X5"/>
<sequence>MLLPLCIDDYVSQNNPVRAIDAYVDTLELYALGFKNTEPVIGAGQPAYGPAALLKLYLYDYLQGISSSRKLDERPPAITPVRGEFSLMMLTYNLTRLLTIPGADTLRDYYAQIPGNILKNVEIWIKDDGFLLVSLNKNDAIGSKT</sequence>
<dbReference type="HOGENOM" id="CLU_1784595_0_0_6"/>
<gene>
    <name evidence="2" type="ordered locus">MEALZ_0980</name>
</gene>
<evidence type="ECO:0000259" key="1">
    <source>
        <dbReference type="Pfam" id="PF05598"/>
    </source>
</evidence>
<evidence type="ECO:0000313" key="3">
    <source>
        <dbReference type="Proteomes" id="UP000008315"/>
    </source>
</evidence>
<dbReference type="Proteomes" id="UP000008315">
    <property type="component" value="Chromosome"/>
</dbReference>
<feature type="domain" description="Transposase InsH N-terminal" evidence="1">
    <location>
        <begin position="6"/>
        <end position="73"/>
    </location>
</feature>
<dbReference type="STRING" id="1091494.MEALZ_0980"/>
<dbReference type="Pfam" id="PF05598">
    <property type="entry name" value="DUF772"/>
    <property type="match status" value="1"/>
</dbReference>
<keyword evidence="3" id="KW-1185">Reference proteome</keyword>
<proteinExistence type="predicted"/>
<name>G4T3X5_META2</name>
<protein>
    <recommendedName>
        <fullName evidence="1">Transposase InsH N-terminal domain-containing protein</fullName>
    </recommendedName>
</protein>
<reference evidence="3" key="1">
    <citation type="journal article" date="2012" name="J. Bacteriol.">
        <title>Genome sequence of the haloalkaliphilic methanotrophic bacterium Methylomicrobium alcaliphilum 20Z.</title>
        <authorList>
            <person name="Vuilleumier S."/>
            <person name="Khmelenina V.N."/>
            <person name="Bringel F."/>
            <person name="Reshetnikov A.S."/>
            <person name="Lajus A."/>
            <person name="Mangenot S."/>
            <person name="Rouy Z."/>
            <person name="Op den Camp H.J."/>
            <person name="Jetten M.S."/>
            <person name="Dispirito A.A."/>
            <person name="Dunfield P."/>
            <person name="Klotz M.G."/>
            <person name="Semrau J.D."/>
            <person name="Stein L.Y."/>
            <person name="Barbe V."/>
            <person name="Medigue C."/>
            <person name="Trotsenko Y.A."/>
            <person name="Kalyuzhnaya M.G."/>
        </authorList>
    </citation>
    <scope>NUCLEOTIDE SEQUENCE [LARGE SCALE GENOMIC DNA]</scope>
    <source>
        <strain evidence="3">DSM 19304 / NCIMB 14124 / VKM B-2133 / 20Z</strain>
    </source>
</reference>
<dbReference type="RefSeq" id="WP_014147473.1">
    <property type="nucleotide sequence ID" value="NC_016112.1"/>
</dbReference>
<accession>G4T3X5</accession>
<dbReference type="EMBL" id="FO082060">
    <property type="protein sequence ID" value="CCE22674.1"/>
    <property type="molecule type" value="Genomic_DNA"/>
</dbReference>
<dbReference type="PANTHER" id="PTHR33408">
    <property type="entry name" value="TRANSPOSASE"/>
    <property type="match status" value="1"/>
</dbReference>
<dbReference type="PANTHER" id="PTHR33408:SF2">
    <property type="entry name" value="TRANSPOSASE DDE DOMAIN-CONTAINING PROTEIN"/>
    <property type="match status" value="1"/>
</dbReference>
<dbReference type="InterPro" id="IPR008490">
    <property type="entry name" value="Transposase_InsH_N"/>
</dbReference>
<dbReference type="PATRIC" id="fig|271065.3.peg.1004"/>
<dbReference type="KEGG" id="mah:MEALZ_0980"/>
<evidence type="ECO:0000313" key="2">
    <source>
        <dbReference type="EMBL" id="CCE22674.1"/>
    </source>
</evidence>
<organism evidence="2 3">
    <name type="scientific">Methylotuvimicrobium alcaliphilum (strain DSM 19304 / NCIMB 14124 / VKM B-2133 / 20Z)</name>
    <name type="common">Methylomicrobium alcaliphilum</name>
    <dbReference type="NCBI Taxonomy" id="1091494"/>
    <lineage>
        <taxon>Bacteria</taxon>
        <taxon>Pseudomonadati</taxon>
        <taxon>Pseudomonadota</taxon>
        <taxon>Gammaproteobacteria</taxon>
        <taxon>Methylococcales</taxon>
        <taxon>Methylococcaceae</taxon>
        <taxon>Methylotuvimicrobium</taxon>
    </lineage>
</organism>